<evidence type="ECO:0000313" key="4">
    <source>
        <dbReference type="Proteomes" id="UP000011657"/>
    </source>
</evidence>
<dbReference type="InterPro" id="IPR011006">
    <property type="entry name" value="CheY-like_superfamily"/>
</dbReference>
<dbReference type="EMBL" id="AOIS01000045">
    <property type="protein sequence ID" value="ELZ17240.1"/>
    <property type="molecule type" value="Genomic_DNA"/>
</dbReference>
<gene>
    <name evidence="3" type="ORF">C477_13455</name>
</gene>
<dbReference type="RefSeq" id="WP_008894975.1">
    <property type="nucleotide sequence ID" value="NZ_AOIS01000045.1"/>
</dbReference>
<proteinExistence type="predicted"/>
<feature type="domain" description="Response regulatory" evidence="2">
    <location>
        <begin position="12"/>
        <end position="139"/>
    </location>
</feature>
<evidence type="ECO:0000256" key="1">
    <source>
        <dbReference type="PROSITE-ProRule" id="PRU00169"/>
    </source>
</evidence>
<sequence>MIDRSESAEPADVLLVEPSEERARHTRDGFSDTGATTTMHVVSDGDEALAFLEGRDDHADAPAPCLVVLRLGLPAPGPDGLAVLERMAEQTTLARIPVVATVDEPEDDVVTDAYNRGANAVLPTPSEPAALAETMARVAEFWIATARLPNRIDRL</sequence>
<dbReference type="InterPro" id="IPR001789">
    <property type="entry name" value="Sig_transdc_resp-reg_receiver"/>
</dbReference>
<dbReference type="eggNOG" id="arCOG02589">
    <property type="taxonomic scope" value="Archaea"/>
</dbReference>
<comment type="caution">
    <text evidence="1">Lacks conserved residue(s) required for the propagation of feature annotation.</text>
</comment>
<dbReference type="SUPFAM" id="SSF52172">
    <property type="entry name" value="CheY-like"/>
    <property type="match status" value="1"/>
</dbReference>
<accession>M0C206</accession>
<comment type="caution">
    <text evidence="3">The sequence shown here is derived from an EMBL/GenBank/DDBJ whole genome shotgun (WGS) entry which is preliminary data.</text>
</comment>
<protein>
    <submittedName>
        <fullName evidence="3">Response regulator receiver protein</fullName>
    </submittedName>
</protein>
<dbReference type="PROSITE" id="PS50110">
    <property type="entry name" value="RESPONSE_REGULATORY"/>
    <property type="match status" value="1"/>
</dbReference>
<dbReference type="InterPro" id="IPR052893">
    <property type="entry name" value="TCS_response_regulator"/>
</dbReference>
<reference evidence="3 4" key="1">
    <citation type="journal article" date="2014" name="PLoS Genet.">
        <title>Phylogenetically driven sequencing of extremely halophilic archaea reveals strategies for static and dynamic osmo-response.</title>
        <authorList>
            <person name="Becker E.A."/>
            <person name="Seitzer P.M."/>
            <person name="Tritt A."/>
            <person name="Larsen D."/>
            <person name="Krusor M."/>
            <person name="Yao A.I."/>
            <person name="Wu D."/>
            <person name="Madern D."/>
            <person name="Eisen J.A."/>
            <person name="Darling A.E."/>
            <person name="Facciotti M.T."/>
        </authorList>
    </citation>
    <scope>NUCLEOTIDE SEQUENCE [LARGE SCALE GENOMIC DNA]</scope>
    <source>
        <strain evidence="3 4">JCM 13891</strain>
    </source>
</reference>
<dbReference type="GO" id="GO:0000160">
    <property type="term" value="P:phosphorelay signal transduction system"/>
    <property type="evidence" value="ECO:0007669"/>
    <property type="project" value="InterPro"/>
</dbReference>
<dbReference type="OrthoDB" id="185197at2157"/>
<dbReference type="STRING" id="1227488.C477_13455"/>
<dbReference type="Gene3D" id="3.40.50.2300">
    <property type="match status" value="1"/>
</dbReference>
<dbReference type="Proteomes" id="UP000011657">
    <property type="component" value="Unassembled WGS sequence"/>
</dbReference>
<dbReference type="PATRIC" id="fig|1227488.3.peg.2678"/>
<name>M0C206_9EURY</name>
<keyword evidence="4" id="KW-1185">Reference proteome</keyword>
<organism evidence="3 4">
    <name type="scientific">Haloterrigena salina JCM 13891</name>
    <dbReference type="NCBI Taxonomy" id="1227488"/>
    <lineage>
        <taxon>Archaea</taxon>
        <taxon>Methanobacteriati</taxon>
        <taxon>Methanobacteriota</taxon>
        <taxon>Stenosarchaea group</taxon>
        <taxon>Halobacteria</taxon>
        <taxon>Halobacteriales</taxon>
        <taxon>Natrialbaceae</taxon>
        <taxon>Haloterrigena</taxon>
    </lineage>
</organism>
<dbReference type="PANTHER" id="PTHR44520">
    <property type="entry name" value="RESPONSE REGULATOR RCP1-RELATED"/>
    <property type="match status" value="1"/>
</dbReference>
<dbReference type="AlphaFoldDB" id="M0C206"/>
<evidence type="ECO:0000259" key="2">
    <source>
        <dbReference type="PROSITE" id="PS50110"/>
    </source>
</evidence>
<evidence type="ECO:0000313" key="3">
    <source>
        <dbReference type="EMBL" id="ELZ17240.1"/>
    </source>
</evidence>
<dbReference type="SMART" id="SM00448">
    <property type="entry name" value="REC"/>
    <property type="match status" value="1"/>
</dbReference>